<protein>
    <submittedName>
        <fullName evidence="1">Uncharacterized protein</fullName>
    </submittedName>
</protein>
<proteinExistence type="predicted"/>
<comment type="caution">
    <text evidence="1">The sequence shown here is derived from an EMBL/GenBank/DDBJ whole genome shotgun (WGS) entry which is preliminary data.</text>
</comment>
<name>A0A8J4B5H8_9CHLO</name>
<sequence length="115" mass="12956">MQGWQPRTRAGYRLVDVYMAPGCRKTLASTGGELFRRYGIAVRDALTRAGVELRQQRYTTFARLQEEQKRPHWENGTDVSYLNNAGVRVLWTDWTGIGNRSNNGGRDGVGVNPNA</sequence>
<dbReference type="Proteomes" id="UP000747399">
    <property type="component" value="Unassembled WGS sequence"/>
</dbReference>
<accession>A0A8J4B5H8</accession>
<dbReference type="EMBL" id="BNCO01000017">
    <property type="protein sequence ID" value="GIL54179.1"/>
    <property type="molecule type" value="Genomic_DNA"/>
</dbReference>
<keyword evidence="2" id="KW-1185">Reference proteome</keyword>
<evidence type="ECO:0000313" key="1">
    <source>
        <dbReference type="EMBL" id="GIL54179.1"/>
    </source>
</evidence>
<evidence type="ECO:0000313" key="2">
    <source>
        <dbReference type="Proteomes" id="UP000747399"/>
    </source>
</evidence>
<organism evidence="1 2">
    <name type="scientific">Volvox africanus</name>
    <dbReference type="NCBI Taxonomy" id="51714"/>
    <lineage>
        <taxon>Eukaryota</taxon>
        <taxon>Viridiplantae</taxon>
        <taxon>Chlorophyta</taxon>
        <taxon>core chlorophytes</taxon>
        <taxon>Chlorophyceae</taxon>
        <taxon>CS clade</taxon>
        <taxon>Chlamydomonadales</taxon>
        <taxon>Volvocaceae</taxon>
        <taxon>Volvox</taxon>
    </lineage>
</organism>
<dbReference type="AlphaFoldDB" id="A0A8J4B5H8"/>
<reference evidence="1" key="1">
    <citation type="journal article" date="2021" name="Proc. Natl. Acad. Sci. U.S.A.">
        <title>Three genomes in the algal genus Volvox reveal the fate of a haploid sex-determining region after a transition to homothallism.</title>
        <authorList>
            <person name="Yamamoto K."/>
            <person name="Hamaji T."/>
            <person name="Kawai-Toyooka H."/>
            <person name="Matsuzaki R."/>
            <person name="Takahashi F."/>
            <person name="Nishimura Y."/>
            <person name="Kawachi M."/>
            <person name="Noguchi H."/>
            <person name="Minakuchi Y."/>
            <person name="Umen J.G."/>
            <person name="Toyoda A."/>
            <person name="Nozaki H."/>
        </authorList>
    </citation>
    <scope>NUCLEOTIDE SEQUENCE</scope>
    <source>
        <strain evidence="1">NIES-3780</strain>
    </source>
</reference>
<gene>
    <name evidence="1" type="ORF">Vafri_9766</name>
</gene>